<dbReference type="EnsemblMetazoa" id="GPPI002808-RA">
    <property type="protein sequence ID" value="GPPI002808-PA"/>
    <property type="gene ID" value="GPPI002808"/>
</dbReference>
<dbReference type="VEuPathDB" id="VectorBase:GPPI002808"/>
<organism evidence="2 3">
    <name type="scientific">Glossina palpalis gambiensis</name>
    <dbReference type="NCBI Taxonomy" id="67801"/>
    <lineage>
        <taxon>Eukaryota</taxon>
        <taxon>Metazoa</taxon>
        <taxon>Ecdysozoa</taxon>
        <taxon>Arthropoda</taxon>
        <taxon>Hexapoda</taxon>
        <taxon>Insecta</taxon>
        <taxon>Pterygota</taxon>
        <taxon>Neoptera</taxon>
        <taxon>Endopterygota</taxon>
        <taxon>Diptera</taxon>
        <taxon>Brachycera</taxon>
        <taxon>Muscomorpha</taxon>
        <taxon>Hippoboscoidea</taxon>
        <taxon>Glossinidae</taxon>
        <taxon>Glossina</taxon>
    </lineage>
</organism>
<evidence type="ECO:0000256" key="1">
    <source>
        <dbReference type="SAM" id="MobiDB-lite"/>
    </source>
</evidence>
<proteinExistence type="predicted"/>
<reference evidence="2" key="2">
    <citation type="submission" date="2020-05" db="UniProtKB">
        <authorList>
            <consortium name="EnsemblMetazoa"/>
        </authorList>
    </citation>
    <scope>IDENTIFICATION</scope>
    <source>
        <strain evidence="2">IAEA</strain>
    </source>
</reference>
<evidence type="ECO:0000313" key="3">
    <source>
        <dbReference type="Proteomes" id="UP000092460"/>
    </source>
</evidence>
<accession>A0A1B0ANC0</accession>
<dbReference type="AlphaFoldDB" id="A0A1B0ANC0"/>
<dbReference type="EMBL" id="JXJN01000788">
    <property type="status" value="NOT_ANNOTATED_CDS"/>
    <property type="molecule type" value="Genomic_DNA"/>
</dbReference>
<keyword evidence="3" id="KW-1185">Reference proteome</keyword>
<feature type="region of interest" description="Disordered" evidence="1">
    <location>
        <begin position="59"/>
        <end position="79"/>
    </location>
</feature>
<name>A0A1B0ANC0_9MUSC</name>
<evidence type="ECO:0000313" key="2">
    <source>
        <dbReference type="EnsemblMetazoa" id="GPPI002808-PA"/>
    </source>
</evidence>
<dbReference type="Proteomes" id="UP000092460">
    <property type="component" value="Unassembled WGS sequence"/>
</dbReference>
<reference evidence="3" key="1">
    <citation type="submission" date="2015-01" db="EMBL/GenBank/DDBJ databases">
        <authorList>
            <person name="Aksoy S."/>
            <person name="Warren W."/>
            <person name="Wilson R.K."/>
        </authorList>
    </citation>
    <scope>NUCLEOTIDE SEQUENCE [LARGE SCALE GENOMIC DNA]</scope>
    <source>
        <strain evidence="3">IAEA</strain>
    </source>
</reference>
<protein>
    <submittedName>
        <fullName evidence="2">Uncharacterized protein</fullName>
    </submittedName>
</protein>
<sequence>MRYECIDMQQSSNGKKFNASKNEGFEDLSDDELVSLTIGVTFDEKMSLKLLGTVNSFRLGSNSKPKRKSEQSSTLINMD</sequence>